<evidence type="ECO:0000313" key="9">
    <source>
        <dbReference type="EMBL" id="MDM5271696.1"/>
    </source>
</evidence>
<evidence type="ECO:0000256" key="3">
    <source>
        <dbReference type="ARBA" id="ARBA00022692"/>
    </source>
</evidence>
<evidence type="ECO:0000256" key="1">
    <source>
        <dbReference type="ARBA" id="ARBA00004651"/>
    </source>
</evidence>
<feature type="transmembrane region" description="Helical" evidence="7">
    <location>
        <begin position="231"/>
        <end position="249"/>
    </location>
</feature>
<name>A0ABT7QY60_9BACT</name>
<dbReference type="PANTHER" id="PTHR34390">
    <property type="entry name" value="UPF0442 PROTEIN YJJB-RELATED"/>
    <property type="match status" value="1"/>
</dbReference>
<dbReference type="Proteomes" id="UP001169069">
    <property type="component" value="Unassembled WGS sequence"/>
</dbReference>
<proteinExistence type="inferred from homology"/>
<evidence type="ECO:0000256" key="2">
    <source>
        <dbReference type="ARBA" id="ARBA00022475"/>
    </source>
</evidence>
<reference evidence="9" key="1">
    <citation type="submission" date="2023-01" db="EMBL/GenBank/DDBJ databases">
        <title>Sulfurovum sp. zt1-1 genome assembly.</title>
        <authorList>
            <person name="Wang J."/>
        </authorList>
    </citation>
    <scope>NUCLEOTIDE SEQUENCE</scope>
    <source>
        <strain evidence="9">Zt1-1</strain>
    </source>
</reference>
<comment type="similarity">
    <text evidence="6">Belongs to the ThrE exporter (TC 2.A.79) family.</text>
</comment>
<keyword evidence="2" id="KW-1003">Cell membrane</keyword>
<dbReference type="PANTHER" id="PTHR34390:SF2">
    <property type="entry name" value="SUCCINATE TRANSPORTER SUBUNIT YJJP-RELATED"/>
    <property type="match status" value="1"/>
</dbReference>
<sequence length="253" mass="27665">MNNEKQTIDLLSQIGKLLLQHGAETELVETSINKAAMKLGCQDLTILILPNAILLSLSSNGKVYNTKLYKVERQDVNFTVLDKMMGIIEQIDATADSEKLLEELKDEASLSPMYPYYLRNIMAGIGCGSFSLLFGGDLYICAATFIAATIGFYLNGFLLKQYFNPFIAIILVSFVTTISSGLLTLHNEMAHIAIASSILFLVPSVAFINSVNDLTKRHYTTGLVRGVRGVIISFAIAIGISLALNILGVEKFL</sequence>
<evidence type="ECO:0000256" key="5">
    <source>
        <dbReference type="ARBA" id="ARBA00023136"/>
    </source>
</evidence>
<comment type="subcellular location">
    <subcellularLocation>
        <location evidence="1">Cell membrane</location>
        <topology evidence="1">Multi-pass membrane protein</topology>
    </subcellularLocation>
</comment>
<feature type="transmembrane region" description="Helical" evidence="7">
    <location>
        <begin position="121"/>
        <end position="154"/>
    </location>
</feature>
<dbReference type="EMBL" id="JAQIBD010000002">
    <property type="protein sequence ID" value="MDM5271696.1"/>
    <property type="molecule type" value="Genomic_DNA"/>
</dbReference>
<dbReference type="Pfam" id="PF06738">
    <property type="entry name" value="ThrE"/>
    <property type="match status" value="1"/>
</dbReference>
<accession>A0ABT7QY60</accession>
<evidence type="ECO:0000256" key="7">
    <source>
        <dbReference type="SAM" id="Phobius"/>
    </source>
</evidence>
<evidence type="ECO:0000256" key="6">
    <source>
        <dbReference type="ARBA" id="ARBA00034125"/>
    </source>
</evidence>
<gene>
    <name evidence="9" type="ORF">PGH07_05875</name>
</gene>
<feature type="transmembrane region" description="Helical" evidence="7">
    <location>
        <begin position="192"/>
        <end position="211"/>
    </location>
</feature>
<feature type="transmembrane region" description="Helical" evidence="7">
    <location>
        <begin position="166"/>
        <end position="185"/>
    </location>
</feature>
<protein>
    <submittedName>
        <fullName evidence="9">Threonine/serine exporter family protein</fullName>
    </submittedName>
</protein>
<keyword evidence="3 7" id="KW-0812">Transmembrane</keyword>
<keyword evidence="10" id="KW-1185">Reference proteome</keyword>
<dbReference type="InterPro" id="IPR050539">
    <property type="entry name" value="ThrE_Dicarb/AminoAcid_Exp"/>
</dbReference>
<organism evidence="9 10">
    <name type="scientific">Sulfurovum zhangzhouensis</name>
    <dbReference type="NCBI Taxonomy" id="3019067"/>
    <lineage>
        <taxon>Bacteria</taxon>
        <taxon>Pseudomonadati</taxon>
        <taxon>Campylobacterota</taxon>
        <taxon>Epsilonproteobacteria</taxon>
        <taxon>Campylobacterales</taxon>
        <taxon>Sulfurovaceae</taxon>
        <taxon>Sulfurovum</taxon>
    </lineage>
</organism>
<evidence type="ECO:0000256" key="4">
    <source>
        <dbReference type="ARBA" id="ARBA00022989"/>
    </source>
</evidence>
<dbReference type="RefSeq" id="WP_289413389.1">
    <property type="nucleotide sequence ID" value="NZ_JAQIBD010000002.1"/>
</dbReference>
<keyword evidence="5 7" id="KW-0472">Membrane</keyword>
<dbReference type="InterPro" id="IPR010619">
    <property type="entry name" value="ThrE-like_N"/>
</dbReference>
<comment type="caution">
    <text evidence="9">The sequence shown here is derived from an EMBL/GenBank/DDBJ whole genome shotgun (WGS) entry which is preliminary data.</text>
</comment>
<evidence type="ECO:0000259" key="8">
    <source>
        <dbReference type="Pfam" id="PF06738"/>
    </source>
</evidence>
<feature type="domain" description="Threonine/serine exporter-like N-terminal" evidence="8">
    <location>
        <begin position="10"/>
        <end position="246"/>
    </location>
</feature>
<evidence type="ECO:0000313" key="10">
    <source>
        <dbReference type="Proteomes" id="UP001169069"/>
    </source>
</evidence>
<keyword evidence="4 7" id="KW-1133">Transmembrane helix</keyword>